<dbReference type="RefSeq" id="WP_309862786.1">
    <property type="nucleotide sequence ID" value="NZ_JAVDQG010000002.1"/>
</dbReference>
<dbReference type="SUPFAM" id="SSF55781">
    <property type="entry name" value="GAF domain-like"/>
    <property type="match status" value="1"/>
</dbReference>
<proteinExistence type="predicted"/>
<reference evidence="1 2" key="1">
    <citation type="submission" date="2023-07" db="EMBL/GenBank/DDBJ databases">
        <title>Genomic Encyclopedia of Type Strains, Phase IV (KMG-IV): sequencing the most valuable type-strain genomes for metagenomic binning, comparative biology and taxonomic classification.</title>
        <authorList>
            <person name="Goeker M."/>
        </authorList>
    </citation>
    <scope>NUCLEOTIDE SEQUENCE [LARGE SCALE GENOMIC DNA]</scope>
    <source>
        <strain evidence="1 2">DSM 45903</strain>
    </source>
</reference>
<dbReference type="Proteomes" id="UP001185012">
    <property type="component" value="Unassembled WGS sequence"/>
</dbReference>
<accession>A0ABU1IM66</accession>
<evidence type="ECO:0000313" key="2">
    <source>
        <dbReference type="Proteomes" id="UP001185012"/>
    </source>
</evidence>
<dbReference type="EMBL" id="JAVDQG010000002">
    <property type="protein sequence ID" value="MDR6224875.1"/>
    <property type="molecule type" value="Genomic_DNA"/>
</dbReference>
<comment type="caution">
    <text evidence="1">The sequence shown here is derived from an EMBL/GenBank/DDBJ whole genome shotgun (WGS) entry which is preliminary data.</text>
</comment>
<gene>
    <name evidence="1" type="ORF">JOE21_000866</name>
</gene>
<protein>
    <recommendedName>
        <fullName evidence="3">GAF domain-containing protein</fullName>
    </recommendedName>
</protein>
<sequence length="145" mass="16469">MRKADLLDELRAEVGVVSDKMSGSVHDLYRFVTRTLYSRMEPYQYTGIYLVSGWYFRRFCESGRSPLPPAVRFGEGLHSLAAARGGVVREQVGEETYVFVPFYRGHQLIGELIVIGTVEGLDDEDIAFFTELASLFESKMRELNS</sequence>
<evidence type="ECO:0000313" key="1">
    <source>
        <dbReference type="EMBL" id="MDR6224875.1"/>
    </source>
</evidence>
<keyword evidence="2" id="KW-1185">Reference proteome</keyword>
<organism evidence="1 2">
    <name type="scientific">Desmospora profundinema</name>
    <dbReference type="NCBI Taxonomy" id="1571184"/>
    <lineage>
        <taxon>Bacteria</taxon>
        <taxon>Bacillati</taxon>
        <taxon>Bacillota</taxon>
        <taxon>Bacilli</taxon>
        <taxon>Bacillales</taxon>
        <taxon>Thermoactinomycetaceae</taxon>
        <taxon>Desmospora</taxon>
    </lineage>
</organism>
<evidence type="ECO:0008006" key="3">
    <source>
        <dbReference type="Google" id="ProtNLM"/>
    </source>
</evidence>
<name>A0ABU1IM66_9BACL</name>